<accession>A0ABT8M7W8</accession>
<dbReference type="RefSeq" id="WP_301663106.1">
    <property type="nucleotide sequence ID" value="NZ_VCYH01000002.1"/>
</dbReference>
<evidence type="ECO:0000313" key="2">
    <source>
        <dbReference type="Proteomes" id="UP001168338"/>
    </source>
</evidence>
<keyword evidence="2" id="KW-1185">Reference proteome</keyword>
<evidence type="ECO:0000313" key="1">
    <source>
        <dbReference type="EMBL" id="MDN7024020.1"/>
    </source>
</evidence>
<comment type="caution">
    <text evidence="1">The sequence shown here is derived from an EMBL/GenBank/DDBJ whole genome shotgun (WGS) entry which is preliminary data.</text>
</comment>
<name>A0ABT8M7W8_9EURY</name>
<organism evidence="1 2">
    <name type="scientific">Methanoculleus frigidifontis</name>
    <dbReference type="NCBI Taxonomy" id="2584085"/>
    <lineage>
        <taxon>Archaea</taxon>
        <taxon>Methanobacteriati</taxon>
        <taxon>Methanobacteriota</taxon>
        <taxon>Stenosarchaea group</taxon>
        <taxon>Methanomicrobia</taxon>
        <taxon>Methanomicrobiales</taxon>
        <taxon>Methanomicrobiaceae</taxon>
        <taxon>Methanoculleus</taxon>
    </lineage>
</organism>
<dbReference type="Proteomes" id="UP001168338">
    <property type="component" value="Unassembled WGS sequence"/>
</dbReference>
<gene>
    <name evidence="1" type="ORF">FGU65_03790</name>
</gene>
<reference evidence="1" key="1">
    <citation type="submission" date="2019-05" db="EMBL/GenBank/DDBJ databases">
        <title>Methanoculleus sp. FWC-SCC1, a methanogenic archaeon isolated from deep marine cold seep.</title>
        <authorList>
            <person name="Chen Y.-W."/>
            <person name="Chen S.-C."/>
            <person name="Teng N.-H."/>
            <person name="Lai M.-C."/>
        </authorList>
    </citation>
    <scope>NUCLEOTIDE SEQUENCE</scope>
    <source>
        <strain evidence="1">FWC-SCC1</strain>
    </source>
</reference>
<sequence>METGWFIDPYRARQRVWITAGELDRIETEYPWKVRLQQLLEKYLGYTCVKFCEMFGENIDLTDYSGESTYLSTDIEQSLLHLHEYLGFEFPNPGSVVNYLRQNPGIYDAVLYACMLAEEAFGQRAQITLDVYSDPEIEDEYLTIYIRQHTYDTDIMEQIDVICGEYEAALGDQPGWIVVTTDFRPPTE</sequence>
<dbReference type="EMBL" id="VCYH01000002">
    <property type="protein sequence ID" value="MDN7024020.1"/>
    <property type="molecule type" value="Genomic_DNA"/>
</dbReference>
<protein>
    <submittedName>
        <fullName evidence="1">Uncharacterized protein</fullName>
    </submittedName>
</protein>
<proteinExistence type="predicted"/>